<dbReference type="AlphaFoldDB" id="A0A133PC34"/>
<gene>
    <name evidence="2" type="ORF">F8244_07390</name>
    <name evidence="3" type="ORF">FIPPAONL_00126</name>
</gene>
<dbReference type="OMA" id="ANIYWVI"/>
<keyword evidence="1" id="KW-0812">Transmembrane</keyword>
<evidence type="ECO:0000313" key="5">
    <source>
        <dbReference type="Proteomes" id="UP000460112"/>
    </source>
</evidence>
<reference evidence="3 4" key="1">
    <citation type="submission" date="2019-04" db="EMBL/GenBank/DDBJ databases">
        <title>Lactobacillus gasseri 7171 assembly.</title>
        <authorList>
            <person name="Joris B.R."/>
            <person name="Giguere D."/>
        </authorList>
    </citation>
    <scope>NUCLEOTIDE SEQUENCE [LARGE SCALE GENOMIC DNA]</scope>
    <source>
        <strain evidence="3 4">7171</strain>
    </source>
</reference>
<evidence type="ECO:0000313" key="3">
    <source>
        <dbReference type="EMBL" id="TQW16159.1"/>
    </source>
</evidence>
<protein>
    <submittedName>
        <fullName evidence="2">DUF3923 family protein</fullName>
    </submittedName>
</protein>
<sequence length="83" mass="9544">MKAVSAMKKLWWGANIYWVILLIYGGIKLFTYNFDTSELGETASYALIIMVLISASVLIIEFQAAWGMWLHNFDKSNQHENKV</sequence>
<proteinExistence type="predicted"/>
<accession>A0A133PC34</accession>
<keyword evidence="1" id="KW-1133">Transmembrane helix</keyword>
<evidence type="ECO:0000313" key="2">
    <source>
        <dbReference type="EMBL" id="KAB1950775.1"/>
    </source>
</evidence>
<dbReference type="Proteomes" id="UP000316012">
    <property type="component" value="Unassembled WGS sequence"/>
</dbReference>
<dbReference type="eggNOG" id="ENOG5030ASV">
    <property type="taxonomic scope" value="Bacteria"/>
</dbReference>
<reference evidence="2 5" key="2">
    <citation type="submission" date="2019-09" db="EMBL/GenBank/DDBJ databases">
        <title>Investigation of probiotic properties of different lactic acid bacteria.</title>
        <authorList>
            <person name="Jaomanjaka F."/>
            <person name="Blanc P."/>
        </authorList>
    </citation>
    <scope>NUCLEOTIDE SEQUENCE [LARGE SCALE GENOMIC DNA]</scope>
    <source>
        <strain evidence="2 5">BIO6369</strain>
    </source>
</reference>
<dbReference type="EMBL" id="WBOA01000002">
    <property type="protein sequence ID" value="KAB1950775.1"/>
    <property type="molecule type" value="Genomic_DNA"/>
</dbReference>
<keyword evidence="4" id="KW-1185">Reference proteome</keyword>
<keyword evidence="1" id="KW-0472">Membrane</keyword>
<feature type="transmembrane region" description="Helical" evidence="1">
    <location>
        <begin position="12"/>
        <end position="31"/>
    </location>
</feature>
<comment type="caution">
    <text evidence="2">The sequence shown here is derived from an EMBL/GenBank/DDBJ whole genome shotgun (WGS) entry which is preliminary data.</text>
</comment>
<organism evidence="2 5">
    <name type="scientific">Lactobacillus gasseri</name>
    <dbReference type="NCBI Taxonomy" id="1596"/>
    <lineage>
        <taxon>Bacteria</taxon>
        <taxon>Bacillati</taxon>
        <taxon>Bacillota</taxon>
        <taxon>Bacilli</taxon>
        <taxon>Lactobacillales</taxon>
        <taxon>Lactobacillaceae</taxon>
        <taxon>Lactobacillus</taxon>
    </lineage>
</organism>
<evidence type="ECO:0000256" key="1">
    <source>
        <dbReference type="SAM" id="Phobius"/>
    </source>
</evidence>
<dbReference type="OrthoDB" id="2302301at2"/>
<dbReference type="Proteomes" id="UP000460112">
    <property type="component" value="Unassembled WGS sequence"/>
</dbReference>
<feature type="transmembrane region" description="Helical" evidence="1">
    <location>
        <begin position="43"/>
        <end position="66"/>
    </location>
</feature>
<evidence type="ECO:0000313" key="4">
    <source>
        <dbReference type="Proteomes" id="UP000316012"/>
    </source>
</evidence>
<name>A0A133PC34_LACGS</name>
<dbReference type="EMBL" id="SRMD01000025">
    <property type="protein sequence ID" value="TQW16159.1"/>
    <property type="molecule type" value="Genomic_DNA"/>
</dbReference>